<feature type="domain" description="PucR C-terminal helix-turn-helix" evidence="2">
    <location>
        <begin position="300"/>
        <end position="358"/>
    </location>
</feature>
<dbReference type="InterPro" id="IPR041522">
    <property type="entry name" value="CdaR_GGDEF"/>
</dbReference>
<dbReference type="PANTHER" id="PTHR33744">
    <property type="entry name" value="CARBOHYDRATE DIACID REGULATOR"/>
    <property type="match status" value="1"/>
</dbReference>
<organism evidence="4 5">
    <name type="scientific">Arthrobacter methylotrophus</name>
    <dbReference type="NCBI Taxonomy" id="121291"/>
    <lineage>
        <taxon>Bacteria</taxon>
        <taxon>Bacillati</taxon>
        <taxon>Actinomycetota</taxon>
        <taxon>Actinomycetes</taxon>
        <taxon>Micrococcales</taxon>
        <taxon>Micrococcaceae</taxon>
        <taxon>Arthrobacter</taxon>
    </lineage>
</organism>
<name>A0ABV5UMG2_9MICC</name>
<keyword evidence="5" id="KW-1185">Reference proteome</keyword>
<dbReference type="Proteomes" id="UP001589536">
    <property type="component" value="Unassembled WGS sequence"/>
</dbReference>
<dbReference type="PANTHER" id="PTHR33744:SF1">
    <property type="entry name" value="DNA-BINDING TRANSCRIPTIONAL ACTIVATOR ADER"/>
    <property type="match status" value="1"/>
</dbReference>
<reference evidence="4 5" key="1">
    <citation type="submission" date="2024-09" db="EMBL/GenBank/DDBJ databases">
        <authorList>
            <person name="Sun Q."/>
            <person name="Mori K."/>
        </authorList>
    </citation>
    <scope>NUCLEOTIDE SEQUENCE [LARGE SCALE GENOMIC DNA]</scope>
    <source>
        <strain evidence="4 5">JCM 13519</strain>
    </source>
</reference>
<dbReference type="EMBL" id="JBHMBH010000012">
    <property type="protein sequence ID" value="MFB9713606.1"/>
    <property type="molecule type" value="Genomic_DNA"/>
</dbReference>
<comment type="similarity">
    <text evidence="1">Belongs to the CdaR family.</text>
</comment>
<evidence type="ECO:0000259" key="2">
    <source>
        <dbReference type="Pfam" id="PF13556"/>
    </source>
</evidence>
<proteinExistence type="inferred from homology"/>
<evidence type="ECO:0000313" key="4">
    <source>
        <dbReference type="EMBL" id="MFB9713606.1"/>
    </source>
</evidence>
<dbReference type="RefSeq" id="WP_376953779.1">
    <property type="nucleotide sequence ID" value="NZ_JBHMBH010000012.1"/>
</dbReference>
<feature type="domain" description="CdaR GGDEF-like" evidence="3">
    <location>
        <begin position="135"/>
        <end position="252"/>
    </location>
</feature>
<comment type="caution">
    <text evidence="4">The sequence shown here is derived from an EMBL/GenBank/DDBJ whole genome shotgun (WGS) entry which is preliminary data.</text>
</comment>
<dbReference type="InterPro" id="IPR025736">
    <property type="entry name" value="PucR_C-HTH_dom"/>
</dbReference>
<evidence type="ECO:0000313" key="5">
    <source>
        <dbReference type="Proteomes" id="UP001589536"/>
    </source>
</evidence>
<sequence length="365" mass="39629">MSGDPGESLRSLIRAARSGGLQGVIAGLHRALGADTALFDLNGNTLAAAPARTLWDYAQVLEASKPSSLPVGVAASRVYVDNEPVAILAANTGNDPQRLVDAGVDLVTLEIGRLRARQEGKRELTQHFIDDLIHGRVSEGEGNSRLRGIGFDPRQQYRVLLGQSQTRRERLLSVPWNIHTLLSNQSEPFVRVVVEGRIFMLVPSDPMVDHIAKSLLHHMSEIGSMASVGVSSTHVGAAGIRAGYFEALAAAEAGPGLQHPGAVDLGHLLILTNTQVPVRDIAASTLKPLLDYDTSHGSELVRTLRIFLTADRSFASTAEELFIHRNTLRYRLRQIKELLGHEITATRQISNLWLVLKALEEVPGD</sequence>
<evidence type="ECO:0000259" key="3">
    <source>
        <dbReference type="Pfam" id="PF17853"/>
    </source>
</evidence>
<dbReference type="Gene3D" id="1.10.10.2840">
    <property type="entry name" value="PucR C-terminal helix-turn-helix domain"/>
    <property type="match status" value="1"/>
</dbReference>
<dbReference type="InterPro" id="IPR042070">
    <property type="entry name" value="PucR_C-HTH_sf"/>
</dbReference>
<gene>
    <name evidence="4" type="ORF">ACFFPI_05495</name>
</gene>
<protein>
    <submittedName>
        <fullName evidence="4">PucR family transcriptional regulator</fullName>
    </submittedName>
</protein>
<accession>A0ABV5UMG2</accession>
<evidence type="ECO:0000256" key="1">
    <source>
        <dbReference type="ARBA" id="ARBA00006754"/>
    </source>
</evidence>
<dbReference type="Pfam" id="PF17853">
    <property type="entry name" value="GGDEF_2"/>
    <property type="match status" value="1"/>
</dbReference>
<dbReference type="Pfam" id="PF13556">
    <property type="entry name" value="HTH_30"/>
    <property type="match status" value="1"/>
</dbReference>
<dbReference type="InterPro" id="IPR051448">
    <property type="entry name" value="CdaR-like_regulators"/>
</dbReference>